<dbReference type="InterPro" id="IPR008144">
    <property type="entry name" value="Guanylate_kin-like_dom"/>
</dbReference>
<gene>
    <name evidence="9" type="primary">gmk</name>
    <name evidence="11" type="ORF">AUJ66_05975</name>
</gene>
<sequence>MCKAKREGKIFVISAPSGTGKSTVVKYIMKKNPYIKRSISYTTRFPREDEVDKKDYFFITPLEFKRKIKEGFFVEWAMVHGRYYGTSCSFINEVIKNGKKALLVIDVQGALQIRRKCPRNSILIFLLPPSLKELGKRLKKRGTETAKNFIQRLRTAKKEFHKIKYYDYLIVNDRIEGAAKEIKKILDSGGKIGKNNS</sequence>
<name>A0A1J4SAW3_9BACT</name>
<keyword evidence="4 9" id="KW-0808">Transferase</keyword>
<reference evidence="11 12" key="1">
    <citation type="journal article" date="2016" name="Environ. Microbiol.">
        <title>Genomic resolution of a cold subsurface aquifer community provides metabolic insights for novel microbes adapted to high CO concentrations.</title>
        <authorList>
            <person name="Probst A.J."/>
            <person name="Castelle C.J."/>
            <person name="Singh A."/>
            <person name="Brown C.T."/>
            <person name="Anantharaman K."/>
            <person name="Sharon I."/>
            <person name="Hug L.A."/>
            <person name="Burstein D."/>
            <person name="Emerson J.B."/>
            <person name="Thomas B.C."/>
            <person name="Banfield J.F."/>
        </authorList>
    </citation>
    <scope>NUCLEOTIDE SEQUENCE [LARGE SCALE GENOMIC DNA]</scope>
    <source>
        <strain evidence="11">CG1_02_38_46</strain>
    </source>
</reference>
<evidence type="ECO:0000256" key="2">
    <source>
        <dbReference type="ARBA" id="ARBA00012961"/>
    </source>
</evidence>
<comment type="similarity">
    <text evidence="1 9">Belongs to the guanylate kinase family.</text>
</comment>
<dbReference type="AlphaFoldDB" id="A0A1J4SAW3"/>
<feature type="domain" description="Guanylate kinase-like" evidence="10">
    <location>
        <begin position="8"/>
        <end position="187"/>
    </location>
</feature>
<keyword evidence="6 9" id="KW-0418">Kinase</keyword>
<dbReference type="PANTHER" id="PTHR23117">
    <property type="entry name" value="GUANYLATE KINASE-RELATED"/>
    <property type="match status" value="1"/>
</dbReference>
<evidence type="ECO:0000256" key="5">
    <source>
        <dbReference type="ARBA" id="ARBA00022741"/>
    </source>
</evidence>
<dbReference type="FunFam" id="3.30.63.10:FF:000002">
    <property type="entry name" value="Guanylate kinase 1"/>
    <property type="match status" value="1"/>
</dbReference>
<keyword evidence="5 9" id="KW-0547">Nucleotide-binding</keyword>
<evidence type="ECO:0000256" key="3">
    <source>
        <dbReference type="ARBA" id="ARBA00016296"/>
    </source>
</evidence>
<dbReference type="CDD" id="cd00071">
    <property type="entry name" value="GMPK"/>
    <property type="match status" value="1"/>
</dbReference>
<dbReference type="EC" id="2.7.4.8" evidence="2 9"/>
<dbReference type="Gene3D" id="3.30.63.10">
    <property type="entry name" value="Guanylate Kinase phosphate binding domain"/>
    <property type="match status" value="1"/>
</dbReference>
<evidence type="ECO:0000256" key="1">
    <source>
        <dbReference type="ARBA" id="ARBA00005790"/>
    </source>
</evidence>
<evidence type="ECO:0000313" key="12">
    <source>
        <dbReference type="Proteomes" id="UP000182278"/>
    </source>
</evidence>
<evidence type="ECO:0000256" key="7">
    <source>
        <dbReference type="ARBA" id="ARBA00022840"/>
    </source>
</evidence>
<proteinExistence type="inferred from homology"/>
<dbReference type="InterPro" id="IPR017665">
    <property type="entry name" value="Guanylate_kinase"/>
</dbReference>
<protein>
    <recommendedName>
        <fullName evidence="3 9">Guanylate kinase</fullName>
        <ecNumber evidence="2 9">2.7.4.8</ecNumber>
    </recommendedName>
    <alternativeName>
        <fullName evidence="8 9">GMP kinase</fullName>
    </alternativeName>
</protein>
<comment type="catalytic activity">
    <reaction evidence="9">
        <text>GMP + ATP = GDP + ADP</text>
        <dbReference type="Rhea" id="RHEA:20780"/>
        <dbReference type="ChEBI" id="CHEBI:30616"/>
        <dbReference type="ChEBI" id="CHEBI:58115"/>
        <dbReference type="ChEBI" id="CHEBI:58189"/>
        <dbReference type="ChEBI" id="CHEBI:456216"/>
        <dbReference type="EC" id="2.7.4.8"/>
    </reaction>
</comment>
<comment type="subcellular location">
    <subcellularLocation>
        <location evidence="9">Cytoplasm</location>
    </subcellularLocation>
</comment>
<feature type="binding site" evidence="9">
    <location>
        <begin position="15"/>
        <end position="22"/>
    </location>
    <ligand>
        <name>ATP</name>
        <dbReference type="ChEBI" id="CHEBI:30616"/>
    </ligand>
</feature>
<evidence type="ECO:0000256" key="9">
    <source>
        <dbReference type="HAMAP-Rule" id="MF_00328"/>
    </source>
</evidence>
<organism evidence="11 12">
    <name type="scientific">Candidatus Desantisbacteria bacterium CG1_02_38_46</name>
    <dbReference type="NCBI Taxonomy" id="1817893"/>
    <lineage>
        <taxon>Bacteria</taxon>
        <taxon>Candidatus Desantisiibacteriota</taxon>
    </lineage>
</organism>
<evidence type="ECO:0000256" key="8">
    <source>
        <dbReference type="ARBA" id="ARBA00030128"/>
    </source>
</evidence>
<dbReference type="PANTHER" id="PTHR23117:SF13">
    <property type="entry name" value="GUANYLATE KINASE"/>
    <property type="match status" value="1"/>
</dbReference>
<dbReference type="HAMAP" id="MF_00328">
    <property type="entry name" value="Guanylate_kinase"/>
    <property type="match status" value="1"/>
</dbReference>
<keyword evidence="7 9" id="KW-0067">ATP-binding</keyword>
<dbReference type="SUPFAM" id="SSF52540">
    <property type="entry name" value="P-loop containing nucleoside triphosphate hydrolases"/>
    <property type="match status" value="1"/>
</dbReference>
<dbReference type="GO" id="GO:0004385">
    <property type="term" value="F:GMP kinase activity"/>
    <property type="evidence" value="ECO:0007669"/>
    <property type="project" value="UniProtKB-UniRule"/>
</dbReference>
<evidence type="ECO:0000256" key="4">
    <source>
        <dbReference type="ARBA" id="ARBA00022679"/>
    </source>
</evidence>
<dbReference type="GO" id="GO:0005524">
    <property type="term" value="F:ATP binding"/>
    <property type="evidence" value="ECO:0007669"/>
    <property type="project" value="UniProtKB-UniRule"/>
</dbReference>
<dbReference type="PROSITE" id="PS50052">
    <property type="entry name" value="GUANYLATE_KINASE_2"/>
    <property type="match status" value="1"/>
</dbReference>
<comment type="function">
    <text evidence="9">Essential for recycling GMP and indirectly, cGMP.</text>
</comment>
<evidence type="ECO:0000313" key="11">
    <source>
        <dbReference type="EMBL" id="OIN96503.1"/>
    </source>
</evidence>
<dbReference type="SMART" id="SM00072">
    <property type="entry name" value="GuKc"/>
    <property type="match status" value="1"/>
</dbReference>
<dbReference type="Proteomes" id="UP000182278">
    <property type="component" value="Unassembled WGS sequence"/>
</dbReference>
<keyword evidence="9" id="KW-0963">Cytoplasm</keyword>
<comment type="caution">
    <text evidence="11">The sequence shown here is derived from an EMBL/GenBank/DDBJ whole genome shotgun (WGS) entry which is preliminary data.</text>
</comment>
<dbReference type="Gene3D" id="3.40.50.300">
    <property type="entry name" value="P-loop containing nucleotide triphosphate hydrolases"/>
    <property type="match status" value="1"/>
</dbReference>
<accession>A0A1J4SAW3</accession>
<dbReference type="EMBL" id="MNUO01000093">
    <property type="protein sequence ID" value="OIN96503.1"/>
    <property type="molecule type" value="Genomic_DNA"/>
</dbReference>
<dbReference type="STRING" id="1817893.AUJ66_05975"/>
<dbReference type="GO" id="GO:0005829">
    <property type="term" value="C:cytosol"/>
    <property type="evidence" value="ECO:0007669"/>
    <property type="project" value="TreeGrafter"/>
</dbReference>
<dbReference type="InterPro" id="IPR027417">
    <property type="entry name" value="P-loop_NTPase"/>
</dbReference>
<evidence type="ECO:0000259" key="10">
    <source>
        <dbReference type="PROSITE" id="PS50052"/>
    </source>
</evidence>
<dbReference type="InterPro" id="IPR008145">
    <property type="entry name" value="GK/Ca_channel_bsu"/>
</dbReference>
<dbReference type="Pfam" id="PF00625">
    <property type="entry name" value="Guanylate_kin"/>
    <property type="match status" value="1"/>
</dbReference>
<dbReference type="NCBIfam" id="TIGR03263">
    <property type="entry name" value="guanyl_kin"/>
    <property type="match status" value="1"/>
</dbReference>
<evidence type="ECO:0000256" key="6">
    <source>
        <dbReference type="ARBA" id="ARBA00022777"/>
    </source>
</evidence>